<comment type="similarity">
    <text evidence="1">Belongs to the guanylate kinase family.</text>
</comment>
<organism evidence="6 7">
    <name type="scientific">Symbiodinium natans</name>
    <dbReference type="NCBI Taxonomy" id="878477"/>
    <lineage>
        <taxon>Eukaryota</taxon>
        <taxon>Sar</taxon>
        <taxon>Alveolata</taxon>
        <taxon>Dinophyceae</taxon>
        <taxon>Suessiales</taxon>
        <taxon>Symbiodiniaceae</taxon>
        <taxon>Symbiodinium</taxon>
    </lineage>
</organism>
<feature type="domain" description="Guanylate kinase-like" evidence="5">
    <location>
        <begin position="1"/>
        <end position="113"/>
    </location>
</feature>
<evidence type="ECO:0000256" key="3">
    <source>
        <dbReference type="ARBA" id="ARBA00022777"/>
    </source>
</evidence>
<dbReference type="InterPro" id="IPR008144">
    <property type="entry name" value="Guanylate_kin-like_dom"/>
</dbReference>
<dbReference type="InterPro" id="IPR027417">
    <property type="entry name" value="P-loop_NTPase"/>
</dbReference>
<evidence type="ECO:0000259" key="5">
    <source>
        <dbReference type="PROSITE" id="PS50052"/>
    </source>
</evidence>
<feature type="region of interest" description="Disordered" evidence="4">
    <location>
        <begin position="1"/>
        <end position="24"/>
    </location>
</feature>
<comment type="caution">
    <text evidence="6">The sequence shown here is derived from an EMBL/GenBank/DDBJ whole genome shotgun (WGS) entry which is preliminary data.</text>
</comment>
<dbReference type="AlphaFoldDB" id="A0A812GY26"/>
<gene>
    <name evidence="6" type="primary">Guk1</name>
    <name evidence="6" type="ORF">SNAT2548_LOCUS870</name>
</gene>
<evidence type="ECO:0000256" key="2">
    <source>
        <dbReference type="ARBA" id="ARBA00022679"/>
    </source>
</evidence>
<proteinExistence type="inferred from homology"/>
<protein>
    <submittedName>
        <fullName evidence="6">Guk1 protein</fullName>
    </submittedName>
</protein>
<dbReference type="EMBL" id="CAJNDS010000044">
    <property type="protein sequence ID" value="CAE6931815.1"/>
    <property type="molecule type" value="Genomic_DNA"/>
</dbReference>
<dbReference type="PANTHER" id="PTHR23117:SF13">
    <property type="entry name" value="GUANYLATE KINASE"/>
    <property type="match status" value="1"/>
</dbReference>
<dbReference type="SUPFAM" id="SSF52540">
    <property type="entry name" value="P-loop containing nucleoside triphosphate hydrolases"/>
    <property type="match status" value="1"/>
</dbReference>
<sequence>MAKFPDQPSALHATRKPRAGEQAGAGYHFVTDEQMQPDTDAGLFGTSFEIVSAATLDGEVRSRDIDLQGAVALRRSALTSVVVVFAPPTALVMELKLSDASYITGAATEVKMQ</sequence>
<dbReference type="Proteomes" id="UP000604046">
    <property type="component" value="Unassembled WGS sequence"/>
</dbReference>
<evidence type="ECO:0000313" key="6">
    <source>
        <dbReference type="EMBL" id="CAE6931815.1"/>
    </source>
</evidence>
<evidence type="ECO:0000256" key="1">
    <source>
        <dbReference type="ARBA" id="ARBA00005790"/>
    </source>
</evidence>
<dbReference type="GO" id="GO:0005829">
    <property type="term" value="C:cytosol"/>
    <property type="evidence" value="ECO:0007669"/>
    <property type="project" value="TreeGrafter"/>
</dbReference>
<dbReference type="OrthoDB" id="6334211at2759"/>
<dbReference type="Gene3D" id="3.40.50.300">
    <property type="entry name" value="P-loop containing nucleotide triphosphate hydrolases"/>
    <property type="match status" value="1"/>
</dbReference>
<dbReference type="InterPro" id="IPR008145">
    <property type="entry name" value="GK/Ca_channel_bsu"/>
</dbReference>
<evidence type="ECO:0000256" key="4">
    <source>
        <dbReference type="SAM" id="MobiDB-lite"/>
    </source>
</evidence>
<keyword evidence="7" id="KW-1185">Reference proteome</keyword>
<keyword evidence="2" id="KW-0808">Transferase</keyword>
<evidence type="ECO:0000313" key="7">
    <source>
        <dbReference type="Proteomes" id="UP000604046"/>
    </source>
</evidence>
<dbReference type="Pfam" id="PF00625">
    <property type="entry name" value="Guanylate_kin"/>
    <property type="match status" value="1"/>
</dbReference>
<keyword evidence="3" id="KW-0418">Kinase</keyword>
<name>A0A812GY26_9DINO</name>
<dbReference type="PANTHER" id="PTHR23117">
    <property type="entry name" value="GUANYLATE KINASE-RELATED"/>
    <property type="match status" value="1"/>
</dbReference>
<dbReference type="PROSITE" id="PS50052">
    <property type="entry name" value="GUANYLATE_KINASE_2"/>
    <property type="match status" value="1"/>
</dbReference>
<reference evidence="6" key="1">
    <citation type="submission" date="2021-02" db="EMBL/GenBank/DDBJ databases">
        <authorList>
            <person name="Dougan E. K."/>
            <person name="Rhodes N."/>
            <person name="Thang M."/>
            <person name="Chan C."/>
        </authorList>
    </citation>
    <scope>NUCLEOTIDE SEQUENCE</scope>
</reference>
<dbReference type="GO" id="GO:0004385">
    <property type="term" value="F:GMP kinase activity"/>
    <property type="evidence" value="ECO:0007669"/>
    <property type="project" value="TreeGrafter"/>
</dbReference>
<accession>A0A812GY26</accession>